<dbReference type="RefSeq" id="WP_014322101.1">
    <property type="nucleotide sequence ID" value="NC_016803.1"/>
</dbReference>
<gene>
    <name evidence="5" type="primary">rpmA</name>
    <name evidence="7" type="ORF">DND132_1465</name>
</gene>
<dbReference type="GO" id="GO:0022625">
    <property type="term" value="C:cytosolic large ribosomal subunit"/>
    <property type="evidence" value="ECO:0007669"/>
    <property type="project" value="TreeGrafter"/>
</dbReference>
<dbReference type="KEGG" id="ddn:DND132_1465"/>
<evidence type="ECO:0000313" key="7">
    <source>
        <dbReference type="EMBL" id="EGB14673.1"/>
    </source>
</evidence>
<dbReference type="HOGENOM" id="CLU_095424_4_1_7"/>
<dbReference type="GO" id="GO:0003735">
    <property type="term" value="F:structural constituent of ribosome"/>
    <property type="evidence" value="ECO:0007669"/>
    <property type="project" value="InterPro"/>
</dbReference>
<dbReference type="EMBL" id="CP003220">
    <property type="protein sequence ID" value="EGB14673.1"/>
    <property type="molecule type" value="Genomic_DNA"/>
</dbReference>
<evidence type="ECO:0000256" key="4">
    <source>
        <dbReference type="ARBA" id="ARBA00035175"/>
    </source>
</evidence>
<sequence>MAHKKAGGSSRNGRDSAGQRRGVKRFGGQEVLAGNILVRQLGTRFHPGEGVGMGKDYTLFALVDGVVKYEKYTRKKVVKTRVSVTPPEA</sequence>
<dbReference type="InterPro" id="IPR001684">
    <property type="entry name" value="Ribosomal_bL27"/>
</dbReference>
<evidence type="ECO:0000256" key="3">
    <source>
        <dbReference type="ARBA" id="ARBA00023274"/>
    </source>
</evidence>
<comment type="similarity">
    <text evidence="1 5">Belongs to the bacterial ribosomal protein bL27 family.</text>
</comment>
<name>F0JE64_9BACT</name>
<proteinExistence type="inferred from homology"/>
<protein>
    <recommendedName>
        <fullName evidence="4 5">Large ribosomal subunit protein bL27</fullName>
    </recommendedName>
</protein>
<keyword evidence="8" id="KW-1185">Reference proteome</keyword>
<dbReference type="Gene3D" id="2.40.50.100">
    <property type="match status" value="1"/>
</dbReference>
<accession>F0JE64</accession>
<dbReference type="OrthoDB" id="9803474at2"/>
<evidence type="ECO:0000256" key="2">
    <source>
        <dbReference type="ARBA" id="ARBA00022980"/>
    </source>
</evidence>
<dbReference type="Proteomes" id="UP000007845">
    <property type="component" value="Chromosome"/>
</dbReference>
<dbReference type="GO" id="GO:0006412">
    <property type="term" value="P:translation"/>
    <property type="evidence" value="ECO:0007669"/>
    <property type="project" value="UniProtKB-UniRule"/>
</dbReference>
<dbReference type="STRING" id="641491.DND132_1465"/>
<dbReference type="HAMAP" id="MF_00539">
    <property type="entry name" value="Ribosomal_bL27"/>
    <property type="match status" value="1"/>
</dbReference>
<evidence type="ECO:0000256" key="6">
    <source>
        <dbReference type="SAM" id="MobiDB-lite"/>
    </source>
</evidence>
<dbReference type="PANTHER" id="PTHR15893:SF0">
    <property type="entry name" value="LARGE RIBOSOMAL SUBUNIT PROTEIN BL27M"/>
    <property type="match status" value="1"/>
</dbReference>
<dbReference type="SMR" id="F0JE64"/>
<dbReference type="FunFam" id="2.40.50.100:FF:000060">
    <property type="entry name" value="Apicoplast ribosomal protein L27"/>
    <property type="match status" value="1"/>
</dbReference>
<evidence type="ECO:0000256" key="1">
    <source>
        <dbReference type="ARBA" id="ARBA00010797"/>
    </source>
</evidence>
<dbReference type="AlphaFoldDB" id="F0JE64"/>
<feature type="region of interest" description="Disordered" evidence="6">
    <location>
        <begin position="1"/>
        <end position="26"/>
    </location>
</feature>
<evidence type="ECO:0000256" key="5">
    <source>
        <dbReference type="HAMAP-Rule" id="MF_00539"/>
    </source>
</evidence>
<dbReference type="eggNOG" id="COG0211">
    <property type="taxonomic scope" value="Bacteria"/>
</dbReference>
<dbReference type="NCBIfam" id="TIGR00062">
    <property type="entry name" value="L27"/>
    <property type="match status" value="1"/>
</dbReference>
<keyword evidence="3 5" id="KW-0687">Ribonucleoprotein</keyword>
<dbReference type="Pfam" id="PF01016">
    <property type="entry name" value="Ribosomal_L27"/>
    <property type="match status" value="1"/>
</dbReference>
<organism evidence="7 8">
    <name type="scientific">Pseudodesulfovibrio mercurii</name>
    <dbReference type="NCBI Taxonomy" id="641491"/>
    <lineage>
        <taxon>Bacteria</taxon>
        <taxon>Pseudomonadati</taxon>
        <taxon>Thermodesulfobacteriota</taxon>
        <taxon>Desulfovibrionia</taxon>
        <taxon>Desulfovibrionales</taxon>
        <taxon>Desulfovibrionaceae</taxon>
    </lineage>
</organism>
<keyword evidence="2 5" id="KW-0689">Ribosomal protein</keyword>
<dbReference type="PRINTS" id="PR00063">
    <property type="entry name" value="RIBOSOMALL27"/>
</dbReference>
<evidence type="ECO:0000313" key="8">
    <source>
        <dbReference type="Proteomes" id="UP000007845"/>
    </source>
</evidence>
<dbReference type="SUPFAM" id="SSF110324">
    <property type="entry name" value="Ribosomal L27 protein-like"/>
    <property type="match status" value="1"/>
</dbReference>
<reference evidence="7 8" key="1">
    <citation type="journal article" date="2011" name="J. Bacteriol.">
        <title>Genome sequence of the mercury-methylating strain Desulfovibrio desulfuricans ND132.</title>
        <authorList>
            <person name="Brown S.D."/>
            <person name="Gilmour C.C."/>
            <person name="Kucken A.M."/>
            <person name="Wall J.D."/>
            <person name="Elias D.A."/>
            <person name="Brandt C.C."/>
            <person name="Podar M."/>
            <person name="Chertkov O."/>
            <person name="Held B."/>
            <person name="Bruce D.C."/>
            <person name="Detter J.C."/>
            <person name="Tapia R."/>
            <person name="Han C.S."/>
            <person name="Goodwin L.A."/>
            <person name="Cheng J.F."/>
            <person name="Pitluck S."/>
            <person name="Woyke T."/>
            <person name="Mikhailova N."/>
            <person name="Ivanova N.N."/>
            <person name="Han J."/>
            <person name="Lucas S."/>
            <person name="Lapidus A.L."/>
            <person name="Land M.L."/>
            <person name="Hauser L.J."/>
            <person name="Palumbo A.V."/>
        </authorList>
    </citation>
    <scope>NUCLEOTIDE SEQUENCE [LARGE SCALE GENOMIC DNA]</scope>
    <source>
        <strain evidence="7 8">ND132</strain>
    </source>
</reference>
<dbReference type="PANTHER" id="PTHR15893">
    <property type="entry name" value="RIBOSOMAL PROTEIN L27"/>
    <property type="match status" value="1"/>
</dbReference>